<protein>
    <recommendedName>
        <fullName evidence="7">Dipeptidyl-peptidase</fullName>
        <ecNumber evidence="7">3.4.14.-</ecNumber>
    </recommendedName>
</protein>
<evidence type="ECO:0000256" key="1">
    <source>
        <dbReference type="ARBA" id="ARBA00010491"/>
    </source>
</evidence>
<comment type="similarity">
    <text evidence="1 7">Belongs to the peptidase S46 family.</text>
</comment>
<evidence type="ECO:0000256" key="5">
    <source>
        <dbReference type="ARBA" id="ARBA00022801"/>
    </source>
</evidence>
<dbReference type="EMBL" id="PQNY01000010">
    <property type="protein sequence ID" value="POS01479.1"/>
    <property type="molecule type" value="Genomic_DNA"/>
</dbReference>
<comment type="caution">
    <text evidence="8">The sequence shown here is derived from an EMBL/GenBank/DDBJ whole genome shotgun (WGS) entry which is preliminary data.</text>
</comment>
<dbReference type="GO" id="GO:0043171">
    <property type="term" value="P:peptide catabolic process"/>
    <property type="evidence" value="ECO:0007669"/>
    <property type="project" value="UniProtKB-UniRule"/>
</dbReference>
<sequence>MRLIKLVVLFFIIQVHGQQGGMWLPNLLKGDREAEMKNLGMKLTAEQIYSVNKSSLKDAVPQFDGGCTAEVISDKGLILTNHHCGYDNIQSHSTVEHDYLRDGFWAYKMEEELPNPGVVVTFVVRIEDVTTKVLEGTTSSTPEAEKQKKIQQNIAELTKTLPKETWQENLIKTFYDGNQYVLFVTETFKDVRLVGAPPSSIGKFGSDTDNWVWPRHTGDFSLFRIYADKNNRPAGYSTENVPYKPKHFFPISIKGIKENDFTMVMGYPGRTQEYLPSYAVEQIVNTLNPVKIEVRDAALKVQDRFMRKDQAIKIQYASKYASIANYWKKWIGETKGLKKSNAIAAKQKFEKELTEKINKVGKQAEYGNLLTDFQKNYAEIKEYALARDLFSEVVLRNTESLQTGYKLYQLEQILANKGEQSFTDRKNTLSKGIDAFYKDYNNEVDKNVFEQLITIYVNKMPKQFLPNGLETLNAQQLANDIYTQSSLTALDKFRALLEGDTQTVISKINTDKGYQLVKSLTDTYIKNVVPKLDELSVKNAATQRTYMKAIIELSPKAARIFPDANSTLRVTYGKVKGYKPNDAVYYEPFTTLDGVMEKYIPGDYEFDVPQKLIDLYTAKDYGMYANANGKMPVAFIATNHTTGGNSGSPALDANGNLIGLNFDRVWEGTMSDIYYSPEICRNIMVDSRYVLFIIDKFAGAKNIINELKIIKPALKK</sequence>
<evidence type="ECO:0000313" key="9">
    <source>
        <dbReference type="Proteomes" id="UP000237056"/>
    </source>
</evidence>
<dbReference type="InterPro" id="IPR009003">
    <property type="entry name" value="Peptidase_S1_PA"/>
</dbReference>
<dbReference type="OrthoDB" id="9805367at2"/>
<dbReference type="SUPFAM" id="SSF50494">
    <property type="entry name" value="Trypsin-like serine proteases"/>
    <property type="match status" value="1"/>
</dbReference>
<evidence type="ECO:0000256" key="4">
    <source>
        <dbReference type="ARBA" id="ARBA00022729"/>
    </source>
</evidence>
<proteinExistence type="inferred from homology"/>
<accession>A0A2S4N6X3</accession>
<dbReference type="GO" id="GO:0006508">
    <property type="term" value="P:proteolysis"/>
    <property type="evidence" value="ECO:0007669"/>
    <property type="project" value="UniProtKB-KW"/>
</dbReference>
<evidence type="ECO:0000256" key="2">
    <source>
        <dbReference type="ARBA" id="ARBA00022438"/>
    </source>
</evidence>
<keyword evidence="5 7" id="KW-0378">Hydrolase</keyword>
<evidence type="ECO:0000256" key="3">
    <source>
        <dbReference type="ARBA" id="ARBA00022670"/>
    </source>
</evidence>
<comment type="function">
    <text evidence="7">Catalyzes the removal of dipeptides from the N-terminus of oligopeptides.</text>
</comment>
<keyword evidence="9" id="KW-1185">Reference proteome</keyword>
<evidence type="ECO:0000256" key="6">
    <source>
        <dbReference type="ARBA" id="ARBA00022825"/>
    </source>
</evidence>
<keyword evidence="2 7" id="KW-0031">Aminopeptidase</keyword>
<reference evidence="8 9" key="1">
    <citation type="submission" date="2018-01" db="EMBL/GenBank/DDBJ databases">
        <title>Genomic Encyclopedia of Type Strains, Phase I: the one thousand microbial genomes (KMG-I) project.</title>
        <authorList>
            <person name="Goeker M."/>
        </authorList>
    </citation>
    <scope>NUCLEOTIDE SEQUENCE [LARGE SCALE GENOMIC DNA]</scope>
    <source>
        <strain evidence="8 9">DSM 17960</strain>
    </source>
</reference>
<dbReference type="InterPro" id="IPR019500">
    <property type="entry name" value="Pep_S46"/>
</dbReference>
<keyword evidence="3 7" id="KW-0645">Protease</keyword>
<keyword evidence="6 7" id="KW-0720">Serine protease</keyword>
<dbReference type="PANTHER" id="PTHR38469:SF1">
    <property type="entry name" value="PERIPLASMIC PEPTIDASE SUBFAMILY S1B"/>
    <property type="match status" value="1"/>
</dbReference>
<dbReference type="RefSeq" id="WP_103726330.1">
    <property type="nucleotide sequence ID" value="NZ_PQNY01000010.1"/>
</dbReference>
<dbReference type="GO" id="GO:0008239">
    <property type="term" value="F:dipeptidyl-peptidase activity"/>
    <property type="evidence" value="ECO:0007669"/>
    <property type="project" value="UniProtKB-UniRule"/>
</dbReference>
<dbReference type="AlphaFoldDB" id="A0A2S4N6X3"/>
<keyword evidence="4" id="KW-0732">Signal</keyword>
<evidence type="ECO:0000256" key="7">
    <source>
        <dbReference type="RuleBase" id="RU366067"/>
    </source>
</evidence>
<evidence type="ECO:0000313" key="8">
    <source>
        <dbReference type="EMBL" id="POS01479.1"/>
    </source>
</evidence>
<dbReference type="EC" id="3.4.14.-" evidence="7"/>
<name>A0A2S4N6X3_9FLAO</name>
<organism evidence="8 9">
    <name type="scientific">Flavobacterium croceum DSM 17960</name>
    <dbReference type="NCBI Taxonomy" id="1121886"/>
    <lineage>
        <taxon>Bacteria</taxon>
        <taxon>Pseudomonadati</taxon>
        <taxon>Bacteroidota</taxon>
        <taxon>Flavobacteriia</taxon>
        <taxon>Flavobacteriales</taxon>
        <taxon>Flavobacteriaceae</taxon>
        <taxon>Flavobacterium</taxon>
    </lineage>
</organism>
<dbReference type="GO" id="GO:0070009">
    <property type="term" value="F:serine-type aminopeptidase activity"/>
    <property type="evidence" value="ECO:0007669"/>
    <property type="project" value="UniProtKB-UniRule"/>
</dbReference>
<dbReference type="Pfam" id="PF10459">
    <property type="entry name" value="Peptidase_S46"/>
    <property type="match status" value="1"/>
</dbReference>
<dbReference type="PANTHER" id="PTHR38469">
    <property type="entry name" value="PERIPLASMIC PEPTIDASE SUBFAMILY S1B"/>
    <property type="match status" value="1"/>
</dbReference>
<gene>
    <name evidence="8" type="ORF">Q361_11062</name>
</gene>
<dbReference type="Proteomes" id="UP000237056">
    <property type="component" value="Unassembled WGS sequence"/>
</dbReference>